<evidence type="ECO:0000256" key="1">
    <source>
        <dbReference type="ARBA" id="ARBA00022801"/>
    </source>
</evidence>
<dbReference type="InterPro" id="IPR008391">
    <property type="entry name" value="AXE1_dom"/>
</dbReference>
<accession>A0A919BJC9</accession>
<dbReference type="SUPFAM" id="SSF53474">
    <property type="entry name" value="alpha/beta-Hydrolases"/>
    <property type="match status" value="1"/>
</dbReference>
<evidence type="ECO:0000313" key="3">
    <source>
        <dbReference type="EMBL" id="GHF95915.1"/>
    </source>
</evidence>
<dbReference type="InterPro" id="IPR029058">
    <property type="entry name" value="AB_hydrolase_fold"/>
</dbReference>
<dbReference type="Pfam" id="PF05448">
    <property type="entry name" value="AXE1"/>
    <property type="match status" value="1"/>
</dbReference>
<organism evidence="3 4">
    <name type="scientific">Thalassotalea marina</name>
    <dbReference type="NCBI Taxonomy" id="1673741"/>
    <lineage>
        <taxon>Bacteria</taxon>
        <taxon>Pseudomonadati</taxon>
        <taxon>Pseudomonadota</taxon>
        <taxon>Gammaproteobacteria</taxon>
        <taxon>Alteromonadales</taxon>
        <taxon>Colwelliaceae</taxon>
        <taxon>Thalassotalea</taxon>
    </lineage>
</organism>
<dbReference type="PANTHER" id="PTHR22946">
    <property type="entry name" value="DIENELACTONE HYDROLASE DOMAIN-CONTAINING PROTEIN-RELATED"/>
    <property type="match status" value="1"/>
</dbReference>
<keyword evidence="4" id="KW-1185">Reference proteome</keyword>
<dbReference type="EMBL" id="BNCK01000005">
    <property type="protein sequence ID" value="GHF95915.1"/>
    <property type="molecule type" value="Genomic_DNA"/>
</dbReference>
<dbReference type="InterPro" id="IPR050261">
    <property type="entry name" value="FrsA_esterase"/>
</dbReference>
<comment type="caution">
    <text evidence="3">The sequence shown here is derived from an EMBL/GenBank/DDBJ whole genome shotgun (WGS) entry which is preliminary data.</text>
</comment>
<protein>
    <recommendedName>
        <fullName evidence="2">Acetyl xylan esterase domain-containing protein</fullName>
    </recommendedName>
</protein>
<dbReference type="Gene3D" id="3.40.50.1820">
    <property type="entry name" value="alpha/beta hydrolase"/>
    <property type="match status" value="1"/>
</dbReference>
<dbReference type="PANTHER" id="PTHR22946:SF9">
    <property type="entry name" value="POLYKETIDE TRANSFERASE AF380"/>
    <property type="match status" value="1"/>
</dbReference>
<dbReference type="Proteomes" id="UP000623842">
    <property type="component" value="Unassembled WGS sequence"/>
</dbReference>
<gene>
    <name evidence="3" type="ORF">GCM10017161_25290</name>
</gene>
<keyword evidence="1" id="KW-0378">Hydrolase</keyword>
<proteinExistence type="predicted"/>
<dbReference type="AlphaFoldDB" id="A0A919BJC9"/>
<evidence type="ECO:0000259" key="2">
    <source>
        <dbReference type="Pfam" id="PF05448"/>
    </source>
</evidence>
<evidence type="ECO:0000313" key="4">
    <source>
        <dbReference type="Proteomes" id="UP000623842"/>
    </source>
</evidence>
<reference evidence="3" key="1">
    <citation type="journal article" date="2014" name="Int. J. Syst. Evol. Microbiol.">
        <title>Complete genome sequence of Corynebacterium casei LMG S-19264T (=DSM 44701T), isolated from a smear-ripened cheese.</title>
        <authorList>
            <consortium name="US DOE Joint Genome Institute (JGI-PGF)"/>
            <person name="Walter F."/>
            <person name="Albersmeier A."/>
            <person name="Kalinowski J."/>
            <person name="Ruckert C."/>
        </authorList>
    </citation>
    <scope>NUCLEOTIDE SEQUENCE</scope>
    <source>
        <strain evidence="3">KCTC 42731</strain>
    </source>
</reference>
<dbReference type="GO" id="GO:0052689">
    <property type="term" value="F:carboxylic ester hydrolase activity"/>
    <property type="evidence" value="ECO:0007669"/>
    <property type="project" value="UniProtKB-ARBA"/>
</dbReference>
<sequence>MSNKFNNNNTITTKVIAGLLYVFFYFATFLSLKAASAQEIQQSYDYKPVVNMNFTLKEISERVYEFTYTTFDGEQVKGQLSYPTKIQDKYPVLIGLHAMGRNYQRWWVDAIAGKPTVTQVHQLTEMAQEKGYVVVAIDARHHGVRKVEEKSLKSIMHKLWNLDETDDYIDMISKTTIDHRVLIDWVEQQPQFDINNIHVAGYSMGGQISLLLAGVDKRVSNVLSIVPPNNDEELALVAPTNIVHRLNKHKIWMVSANDDKYANKQQNSDLFDKIATKNKKHITIDSGHILPADYVTQVAEWF</sequence>
<dbReference type="RefSeq" id="WP_189771126.1">
    <property type="nucleotide sequence ID" value="NZ_BNCK01000005.1"/>
</dbReference>
<reference evidence="3" key="2">
    <citation type="submission" date="2020-09" db="EMBL/GenBank/DDBJ databases">
        <authorList>
            <person name="Sun Q."/>
            <person name="Kim S."/>
        </authorList>
    </citation>
    <scope>NUCLEOTIDE SEQUENCE</scope>
    <source>
        <strain evidence="3">KCTC 42731</strain>
    </source>
</reference>
<feature type="domain" description="Acetyl xylan esterase" evidence="2">
    <location>
        <begin position="27"/>
        <end position="227"/>
    </location>
</feature>
<name>A0A919BJC9_9GAMM</name>